<dbReference type="SMART" id="SM00671">
    <property type="entry name" value="SEL1"/>
    <property type="match status" value="4"/>
</dbReference>
<keyword evidence="3" id="KW-1185">Reference proteome</keyword>
<organism evidence="2 3">
    <name type="scientific">Ferrimonas sediminicola</name>
    <dbReference type="NCBI Taxonomy" id="2569538"/>
    <lineage>
        <taxon>Bacteria</taxon>
        <taxon>Pseudomonadati</taxon>
        <taxon>Pseudomonadota</taxon>
        <taxon>Gammaproteobacteria</taxon>
        <taxon>Alteromonadales</taxon>
        <taxon>Ferrimonadaceae</taxon>
        <taxon>Ferrimonas</taxon>
    </lineage>
</organism>
<sequence>MAINDLELVRRLEPSLLEDYRLARNYCLDVPTHALVHLRSVAYKLVEALAAAAEIKFKSRNLYDRVEVLNRARAIDVRLARRLHKLREGGNKGAHPEKYRLSQEQLVELARKSVQLTAGVLADAYTPLSGQPCPQWRFEPLDQVAGRELCYRAVMEEDAEAQYLVGVSLKAKGMMLRERELSFAMANDSADINTEASRSLLAQAGYWFERASDSHLGARFEFGVALIHGYGSQEDRARGETLVQQAAASGLAEAQALLGYFYLSSSTAFDQDLLKAEHFLLLAAEQDQAEAMANLGVLYHHHRPDPPKALAYTRQAAQAGYPVAQYHLALLLDQQGTEEEAMDWLQQSAAQHYPDAMAALARHLLDGERLPADPARASALYRKAIRYAGLPEAMFEFSLAIFDNEVPDADPVEGAALLQAAYHYAGSRTLRDAIERFSPTLVAALESGTGSVDRLERLQLARRRFDDHGLPLPFESL</sequence>
<dbReference type="Proteomes" id="UP000305674">
    <property type="component" value="Unassembled WGS sequence"/>
</dbReference>
<dbReference type="InterPro" id="IPR025285">
    <property type="entry name" value="DUF4145"/>
</dbReference>
<feature type="domain" description="DUF4145" evidence="1">
    <location>
        <begin position="23"/>
        <end position="105"/>
    </location>
</feature>
<dbReference type="OrthoDB" id="5365194at2"/>
<reference evidence="2 3" key="1">
    <citation type="submission" date="2019-04" db="EMBL/GenBank/DDBJ databases">
        <authorList>
            <person name="Hwang J.C."/>
        </authorList>
    </citation>
    <scope>NUCLEOTIDE SEQUENCE [LARGE SCALE GENOMIC DNA]</scope>
    <source>
        <strain evidence="2 3">IMCC35001</strain>
    </source>
</reference>
<name>A0A4U1BD69_9GAMM</name>
<dbReference type="InterPro" id="IPR050767">
    <property type="entry name" value="Sel1_AlgK"/>
</dbReference>
<proteinExistence type="predicted"/>
<dbReference type="Gene3D" id="1.25.40.10">
    <property type="entry name" value="Tetratricopeptide repeat domain"/>
    <property type="match status" value="1"/>
</dbReference>
<evidence type="ECO:0000313" key="2">
    <source>
        <dbReference type="EMBL" id="TKB47947.1"/>
    </source>
</evidence>
<evidence type="ECO:0000259" key="1">
    <source>
        <dbReference type="Pfam" id="PF13643"/>
    </source>
</evidence>
<gene>
    <name evidence="2" type="ORF">FCL40_14490</name>
</gene>
<evidence type="ECO:0000313" key="3">
    <source>
        <dbReference type="Proteomes" id="UP000305674"/>
    </source>
</evidence>
<dbReference type="InterPro" id="IPR011990">
    <property type="entry name" value="TPR-like_helical_dom_sf"/>
</dbReference>
<dbReference type="SUPFAM" id="SSF81901">
    <property type="entry name" value="HCP-like"/>
    <property type="match status" value="1"/>
</dbReference>
<protein>
    <submittedName>
        <fullName evidence="2">DUF4145 domain-containing protein</fullName>
    </submittedName>
</protein>
<dbReference type="EMBL" id="SWCI01000011">
    <property type="protein sequence ID" value="TKB47947.1"/>
    <property type="molecule type" value="Genomic_DNA"/>
</dbReference>
<dbReference type="PANTHER" id="PTHR11102:SF160">
    <property type="entry name" value="ERAD-ASSOCIATED E3 UBIQUITIN-PROTEIN LIGASE COMPONENT HRD3"/>
    <property type="match status" value="1"/>
</dbReference>
<dbReference type="Pfam" id="PF13643">
    <property type="entry name" value="DUF4145"/>
    <property type="match status" value="1"/>
</dbReference>
<dbReference type="InterPro" id="IPR006597">
    <property type="entry name" value="Sel1-like"/>
</dbReference>
<dbReference type="RefSeq" id="WP_136854018.1">
    <property type="nucleotide sequence ID" value="NZ_SWCI01000011.1"/>
</dbReference>
<accession>A0A4U1BD69</accession>
<dbReference type="AlphaFoldDB" id="A0A4U1BD69"/>
<comment type="caution">
    <text evidence="2">The sequence shown here is derived from an EMBL/GenBank/DDBJ whole genome shotgun (WGS) entry which is preliminary data.</text>
</comment>
<dbReference type="Pfam" id="PF08238">
    <property type="entry name" value="Sel1"/>
    <property type="match status" value="5"/>
</dbReference>
<dbReference type="PANTHER" id="PTHR11102">
    <property type="entry name" value="SEL-1-LIKE PROTEIN"/>
    <property type="match status" value="1"/>
</dbReference>